<comment type="caution">
    <text evidence="2">The sequence shown here is derived from an EMBL/GenBank/DDBJ whole genome shotgun (WGS) entry which is preliminary data.</text>
</comment>
<name>A0A9W8PBM3_9AGAR</name>
<gene>
    <name evidence="2" type="ORF">DFH05DRAFT_1539182</name>
</gene>
<accession>A0A9W8PBM3</accession>
<organism evidence="2 3">
    <name type="scientific">Lentinula detonsa</name>
    <dbReference type="NCBI Taxonomy" id="2804962"/>
    <lineage>
        <taxon>Eukaryota</taxon>
        <taxon>Fungi</taxon>
        <taxon>Dikarya</taxon>
        <taxon>Basidiomycota</taxon>
        <taxon>Agaricomycotina</taxon>
        <taxon>Agaricomycetes</taxon>
        <taxon>Agaricomycetidae</taxon>
        <taxon>Agaricales</taxon>
        <taxon>Marasmiineae</taxon>
        <taxon>Omphalotaceae</taxon>
        <taxon>Lentinula</taxon>
    </lineage>
</organism>
<dbReference type="EMBL" id="JANVFU010000001">
    <property type="protein sequence ID" value="KAJ3750867.1"/>
    <property type="molecule type" value="Genomic_DNA"/>
</dbReference>
<feature type="domain" description="F-box" evidence="1">
    <location>
        <begin position="1"/>
        <end position="48"/>
    </location>
</feature>
<dbReference type="AlphaFoldDB" id="A0A9W8PBM3"/>
<dbReference type="InterPro" id="IPR036047">
    <property type="entry name" value="F-box-like_dom_sf"/>
</dbReference>
<dbReference type="SUPFAM" id="SSF52058">
    <property type="entry name" value="L domain-like"/>
    <property type="match status" value="1"/>
</dbReference>
<dbReference type="SUPFAM" id="SSF81383">
    <property type="entry name" value="F-box domain"/>
    <property type="match status" value="1"/>
</dbReference>
<evidence type="ECO:0000259" key="1">
    <source>
        <dbReference type="PROSITE" id="PS50181"/>
    </source>
</evidence>
<sequence>MCSLPPELLAEIFQYCSTYNADAPLLLGSVSRQFREVAHSHPSVWHKLRLRLGFGTELAQIQKAGLWFKNCGACPLNVLMNITNTCPPTSDEEWFAHNYPFLVAFLRKNMHSIHALTLQSDTELKAHHLLDAITASSPLSSTEHEALQLHSLHIQITTDIPPMPSGWSPVFESFSLFPQLDSLKLINHILPGLTPPNILHLQNLSIVRPLTAPPLPSLKILRMISSAPSLTHLDIDSRISGEPLPDLNSHAELPALKSLSLRINNLPSILKLLASASLEKLRLTDLDGRRPRAGEQLGSVMENLTRELRTKEGDLCGLNFLKSLEIAGIHGVESTSAHWDWCIRHLPRLESLTLNNLGCINIVKALTETPDPLDSRVGFYCPMLSHVSLSGVDALLLLQDLKMKRPSLRVEWDGGAPIMHQSGRDHPRTVLSYTAGGYGFASLFDHERRNVENVWMKKGVSLSDEDSSW</sequence>
<protein>
    <recommendedName>
        <fullName evidence="1">F-box domain-containing protein</fullName>
    </recommendedName>
</protein>
<dbReference type="InterPro" id="IPR001810">
    <property type="entry name" value="F-box_dom"/>
</dbReference>
<dbReference type="Gene3D" id="1.20.1280.50">
    <property type="match status" value="1"/>
</dbReference>
<proteinExistence type="predicted"/>
<keyword evidence="3" id="KW-1185">Reference proteome</keyword>
<evidence type="ECO:0000313" key="3">
    <source>
        <dbReference type="Proteomes" id="UP001142393"/>
    </source>
</evidence>
<reference evidence="2 3" key="1">
    <citation type="journal article" date="2023" name="Proc. Natl. Acad. Sci. U.S.A.">
        <title>A global phylogenomic analysis of the shiitake genus Lentinula.</title>
        <authorList>
            <person name="Sierra-Patev S."/>
            <person name="Min B."/>
            <person name="Naranjo-Ortiz M."/>
            <person name="Looney B."/>
            <person name="Konkel Z."/>
            <person name="Slot J.C."/>
            <person name="Sakamoto Y."/>
            <person name="Steenwyk J.L."/>
            <person name="Rokas A."/>
            <person name="Carro J."/>
            <person name="Camarero S."/>
            <person name="Ferreira P."/>
            <person name="Molpeceres G."/>
            <person name="Ruiz-Duenas F.J."/>
            <person name="Serrano A."/>
            <person name="Henrissat B."/>
            <person name="Drula E."/>
            <person name="Hughes K.W."/>
            <person name="Mata J.L."/>
            <person name="Ishikawa N.K."/>
            <person name="Vargas-Isla R."/>
            <person name="Ushijima S."/>
            <person name="Smith C.A."/>
            <person name="Donoghue J."/>
            <person name="Ahrendt S."/>
            <person name="Andreopoulos W."/>
            <person name="He G."/>
            <person name="LaButti K."/>
            <person name="Lipzen A."/>
            <person name="Ng V."/>
            <person name="Riley R."/>
            <person name="Sandor L."/>
            <person name="Barry K."/>
            <person name="Martinez A.T."/>
            <person name="Xiao Y."/>
            <person name="Gibbons J.G."/>
            <person name="Terashima K."/>
            <person name="Grigoriev I.V."/>
            <person name="Hibbett D."/>
        </authorList>
    </citation>
    <scope>NUCLEOTIDE SEQUENCE [LARGE SCALE GENOMIC DNA]</scope>
    <source>
        <strain evidence="2 3">TFB7810</strain>
    </source>
</reference>
<dbReference type="InterPro" id="IPR032675">
    <property type="entry name" value="LRR_dom_sf"/>
</dbReference>
<dbReference type="Proteomes" id="UP001142393">
    <property type="component" value="Unassembled WGS sequence"/>
</dbReference>
<dbReference type="Pfam" id="PF12937">
    <property type="entry name" value="F-box-like"/>
    <property type="match status" value="1"/>
</dbReference>
<evidence type="ECO:0000313" key="2">
    <source>
        <dbReference type="EMBL" id="KAJ3750867.1"/>
    </source>
</evidence>
<dbReference type="Gene3D" id="3.80.10.10">
    <property type="entry name" value="Ribonuclease Inhibitor"/>
    <property type="match status" value="1"/>
</dbReference>
<dbReference type="PROSITE" id="PS50181">
    <property type="entry name" value="FBOX"/>
    <property type="match status" value="1"/>
</dbReference>